<comment type="similarity">
    <text evidence="1 5">Belongs to the FliD family.</text>
</comment>
<dbReference type="Proteomes" id="UP000244173">
    <property type="component" value="Chromosome"/>
</dbReference>
<feature type="domain" description="Flagellar hook-associated protein 2 C-terminal" evidence="7">
    <location>
        <begin position="217"/>
        <end position="430"/>
    </location>
</feature>
<accession>A0A2S0P743</accession>
<keyword evidence="3" id="KW-0175">Coiled coil</keyword>
<feature type="domain" description="Flagellar hook-associated protein 2 N-terminal" evidence="6">
    <location>
        <begin position="11"/>
        <end position="107"/>
    </location>
</feature>
<proteinExistence type="inferred from homology"/>
<evidence type="ECO:0000259" key="7">
    <source>
        <dbReference type="Pfam" id="PF07195"/>
    </source>
</evidence>
<organism evidence="8 9">
    <name type="scientific">Microvirgula aerodenitrificans</name>
    <dbReference type="NCBI Taxonomy" id="57480"/>
    <lineage>
        <taxon>Bacteria</taxon>
        <taxon>Pseudomonadati</taxon>
        <taxon>Pseudomonadota</taxon>
        <taxon>Betaproteobacteria</taxon>
        <taxon>Neisseriales</taxon>
        <taxon>Aquaspirillaceae</taxon>
        <taxon>Microvirgula</taxon>
    </lineage>
</organism>
<dbReference type="GO" id="GO:0009421">
    <property type="term" value="C:bacterial-type flagellum filament cap"/>
    <property type="evidence" value="ECO:0007669"/>
    <property type="project" value="InterPro"/>
</dbReference>
<evidence type="ECO:0000313" key="9">
    <source>
        <dbReference type="Proteomes" id="UP000244173"/>
    </source>
</evidence>
<evidence type="ECO:0000256" key="4">
    <source>
        <dbReference type="ARBA" id="ARBA00023143"/>
    </source>
</evidence>
<comment type="subcellular location">
    <subcellularLocation>
        <location evidence="5">Secreted</location>
    </subcellularLocation>
    <subcellularLocation>
        <location evidence="5">Bacterial flagellum</location>
    </subcellularLocation>
</comment>
<dbReference type="OrthoDB" id="9810816at2"/>
<comment type="subunit">
    <text evidence="2 5">Homopentamer.</text>
</comment>
<comment type="function">
    <text evidence="5">Required for morphogenesis and for the elongation of the flagellar filament by facilitating polymerization of the flagellin monomers at the tip of growing filament. Forms a capping structure, which prevents flagellin subunits (transported through the central channel of the flagellum) from leaking out without polymerization at the distal end.</text>
</comment>
<evidence type="ECO:0000256" key="3">
    <source>
        <dbReference type="ARBA" id="ARBA00023054"/>
    </source>
</evidence>
<dbReference type="PANTHER" id="PTHR30288">
    <property type="entry name" value="FLAGELLAR CAP/ASSEMBLY PROTEIN FLID"/>
    <property type="match status" value="1"/>
</dbReference>
<evidence type="ECO:0000256" key="2">
    <source>
        <dbReference type="ARBA" id="ARBA00011255"/>
    </source>
</evidence>
<dbReference type="PANTHER" id="PTHR30288:SF0">
    <property type="entry name" value="FLAGELLAR HOOK-ASSOCIATED PROTEIN 2"/>
    <property type="match status" value="1"/>
</dbReference>
<dbReference type="GO" id="GO:0071973">
    <property type="term" value="P:bacterial-type flagellum-dependent cell motility"/>
    <property type="evidence" value="ECO:0007669"/>
    <property type="project" value="TreeGrafter"/>
</dbReference>
<dbReference type="AlphaFoldDB" id="A0A2S0P743"/>
<gene>
    <name evidence="8" type="ORF">DAI18_03250</name>
</gene>
<keyword evidence="5" id="KW-0964">Secreted</keyword>
<dbReference type="Pfam" id="PF02465">
    <property type="entry name" value="FliD_N"/>
    <property type="match status" value="1"/>
</dbReference>
<dbReference type="InterPro" id="IPR040026">
    <property type="entry name" value="FliD"/>
</dbReference>
<dbReference type="GO" id="GO:0009424">
    <property type="term" value="C:bacterial-type flagellum hook"/>
    <property type="evidence" value="ECO:0007669"/>
    <property type="project" value="UniProtKB-UniRule"/>
</dbReference>
<evidence type="ECO:0000256" key="5">
    <source>
        <dbReference type="RuleBase" id="RU362066"/>
    </source>
</evidence>
<dbReference type="EMBL" id="CP028519">
    <property type="protein sequence ID" value="AVY93162.1"/>
    <property type="molecule type" value="Genomic_DNA"/>
</dbReference>
<dbReference type="GO" id="GO:0005576">
    <property type="term" value="C:extracellular region"/>
    <property type="evidence" value="ECO:0007669"/>
    <property type="project" value="UniProtKB-SubCell"/>
</dbReference>
<name>A0A2S0P743_9NEIS</name>
<dbReference type="InterPro" id="IPR010809">
    <property type="entry name" value="FliD_C"/>
</dbReference>
<keyword evidence="9" id="KW-1185">Reference proteome</keyword>
<dbReference type="KEGG" id="maer:DAI18_03250"/>
<dbReference type="GO" id="GO:0007155">
    <property type="term" value="P:cell adhesion"/>
    <property type="evidence" value="ECO:0007669"/>
    <property type="project" value="InterPro"/>
</dbReference>
<sequence>MASITAAGAGSGLNIESIVSGLMSVERQPLTKLQTQASKYNTQVSDIGKLTSALSSLKTAAQKLSSYDFLDANTATSSDLTAITVKADGTASNGTYAIQTTQMASAQADVYDLGGMTDGKLTFGTAGTDPATITVNGKTVNLGTGEVKLTPAELAAKINGAGVGATAMPITDKTGQQRLVISGQKTGAIDGVIGTTSFASLTGGSAALNAADSKAPKNAEFTINGISAVSQSNSVSGVIGGLTFTLQKEGIGSVTVGRDDDAIAKKVDDFVTSYNAVVSQLTSMKSGSFGNDSLLRSVKDQLYAAVSAPTDKTNAAPGPADYSPLASLGIKLGVGGSLVFNKTDFTKALAKDADGVKAAFASNAEGVTSTVNTLTDPDKGLVTNRKSTLDANVKANTSKQELMSAQLVKTEARLRAQYGALDASLTKMQSSLANMKSMLGIS</sequence>
<dbReference type="Pfam" id="PF07195">
    <property type="entry name" value="FliD_C"/>
    <property type="match status" value="1"/>
</dbReference>
<evidence type="ECO:0000259" key="6">
    <source>
        <dbReference type="Pfam" id="PF02465"/>
    </source>
</evidence>
<protein>
    <recommendedName>
        <fullName evidence="5">Flagellar hook-associated protein 2</fullName>
        <shortName evidence="5">HAP2</shortName>
    </recommendedName>
    <alternativeName>
        <fullName evidence="5">Flagellar cap protein</fullName>
    </alternativeName>
</protein>
<dbReference type="STRING" id="1122240.GCA_000620105_00389"/>
<dbReference type="RefSeq" id="WP_107888725.1">
    <property type="nucleotide sequence ID" value="NZ_CP028519.1"/>
</dbReference>
<dbReference type="InterPro" id="IPR003481">
    <property type="entry name" value="FliD_N"/>
</dbReference>
<evidence type="ECO:0000256" key="1">
    <source>
        <dbReference type="ARBA" id="ARBA00009764"/>
    </source>
</evidence>
<reference evidence="8 9" key="1">
    <citation type="submission" date="2018-04" db="EMBL/GenBank/DDBJ databases">
        <title>Denitrifier Microvirgula.</title>
        <authorList>
            <person name="Anderson E."/>
            <person name="Jang J."/>
            <person name="Ishii S."/>
        </authorList>
    </citation>
    <scope>NUCLEOTIDE SEQUENCE [LARGE SCALE GENOMIC DNA]</scope>
    <source>
        <strain evidence="8 9">BE2.4</strain>
    </source>
</reference>
<evidence type="ECO:0000313" key="8">
    <source>
        <dbReference type="EMBL" id="AVY93162.1"/>
    </source>
</evidence>
<keyword evidence="4 5" id="KW-0975">Bacterial flagellum</keyword>